<dbReference type="NCBIfam" id="TIGR00407">
    <property type="entry name" value="proA"/>
    <property type="match status" value="1"/>
</dbReference>
<accession>F1TCC4</accession>
<sequence>MDIRQLCENAGEASVKMAALSGEVKNNALLKISEALLANSKRIIEANQHDLERSEKDNLASPLLKRLKFDEKKLNDVVEGIKSLMSLEEPVGKTLFSNMLDDDLELFKVTCPIGVIGIIFESRPDALVQISTLCLKSGNCVLLKGGSEAKETNRVLTDVIEEATVAAGLPKGWISLLESRDDVSEMLKMDEYIDLVIPRGSNEFVRYIMDNSRIPVMGHADGICHVYVDSGADLEMAKKITVDSKTQYVAVCNATETLLVDSAVAKEFLPGLKAELDKKNVEIFGDEETAKIIEVKPASDKDWATEYLDYIISIKIVSGVDEAIKHINTYGSGHTDSIVTKDKTTAVKFMNLVDSGNVFWNASTRFSDGFKYGFGAEVGISTSKLHARGPVGLDGLLSYKYMLIGKGQIVDDYATNKRQFKHVKMNKQIEEI</sequence>
<dbReference type="InterPro" id="IPR020593">
    <property type="entry name" value="G-glutamylP_reductase_CS"/>
</dbReference>
<dbReference type="PANTHER" id="PTHR11063">
    <property type="entry name" value="GLUTAMATE SEMIALDEHYDE DEHYDROGENASE"/>
    <property type="match status" value="1"/>
</dbReference>
<keyword evidence="3 7" id="KW-0641">Proline biosynthesis</keyword>
<dbReference type="InterPro" id="IPR015590">
    <property type="entry name" value="Aldehyde_DH_dom"/>
</dbReference>
<dbReference type="Pfam" id="PF00171">
    <property type="entry name" value="Aldedh"/>
    <property type="match status" value="2"/>
</dbReference>
<dbReference type="GO" id="GO:0004350">
    <property type="term" value="F:glutamate-5-semialdehyde dehydrogenase activity"/>
    <property type="evidence" value="ECO:0007669"/>
    <property type="project" value="UniProtKB-UniRule"/>
</dbReference>
<dbReference type="RefSeq" id="WP_004618870.1">
    <property type="nucleotide sequence ID" value="NZ_ACXX02000005.1"/>
</dbReference>
<dbReference type="GO" id="GO:0050661">
    <property type="term" value="F:NADP binding"/>
    <property type="evidence" value="ECO:0007669"/>
    <property type="project" value="InterPro"/>
</dbReference>
<dbReference type="GO" id="GO:0005737">
    <property type="term" value="C:cytoplasm"/>
    <property type="evidence" value="ECO:0007669"/>
    <property type="project" value="UniProtKB-SubCell"/>
</dbReference>
<organism evidence="9 10">
    <name type="scientific">Ruminiclostridium papyrosolvens DSM 2782</name>
    <dbReference type="NCBI Taxonomy" id="588581"/>
    <lineage>
        <taxon>Bacteria</taxon>
        <taxon>Bacillati</taxon>
        <taxon>Bacillota</taxon>
        <taxon>Clostridia</taxon>
        <taxon>Eubacteriales</taxon>
        <taxon>Oscillospiraceae</taxon>
        <taxon>Ruminiclostridium</taxon>
    </lineage>
</organism>
<dbReference type="STRING" id="588581.Cpap_2725"/>
<proteinExistence type="inferred from homology"/>
<feature type="domain" description="Aldehyde dehydrogenase" evidence="8">
    <location>
        <begin position="306"/>
        <end position="369"/>
    </location>
</feature>
<evidence type="ECO:0000259" key="8">
    <source>
        <dbReference type="Pfam" id="PF00171"/>
    </source>
</evidence>
<dbReference type="InterPro" id="IPR000965">
    <property type="entry name" value="GPR_dom"/>
</dbReference>
<evidence type="ECO:0000256" key="6">
    <source>
        <dbReference type="ARBA" id="ARBA00049024"/>
    </source>
</evidence>
<dbReference type="InterPro" id="IPR016162">
    <property type="entry name" value="Ald_DH_N"/>
</dbReference>
<protein>
    <recommendedName>
        <fullName evidence="7">Gamma-glutamyl phosphate reductase</fullName>
        <shortName evidence="7">GPR</shortName>
        <ecNumber evidence="7">1.2.1.41</ecNumber>
    </recommendedName>
    <alternativeName>
        <fullName evidence="7">Glutamate-5-semialdehyde dehydrogenase</fullName>
    </alternativeName>
    <alternativeName>
        <fullName evidence="7">Glutamyl-gamma-semialdehyde dehydrogenase</fullName>
        <shortName evidence="7">GSA dehydrogenase</shortName>
    </alternativeName>
</protein>
<comment type="similarity">
    <text evidence="7">Belongs to the gamma-glutamyl phosphate reductase family.</text>
</comment>
<keyword evidence="5 7" id="KW-0560">Oxidoreductase</keyword>
<dbReference type="Gene3D" id="3.40.605.10">
    <property type="entry name" value="Aldehyde Dehydrogenase, Chain A, domain 1"/>
    <property type="match status" value="1"/>
</dbReference>
<dbReference type="Gene3D" id="3.40.309.10">
    <property type="entry name" value="Aldehyde Dehydrogenase, Chain A, domain 2"/>
    <property type="match status" value="1"/>
</dbReference>
<evidence type="ECO:0000313" key="9">
    <source>
        <dbReference type="EMBL" id="EGD48039.1"/>
    </source>
</evidence>
<keyword evidence="10" id="KW-1185">Reference proteome</keyword>
<gene>
    <name evidence="7" type="primary">proA</name>
    <name evidence="9" type="ORF">Cpap_2725</name>
</gene>
<comment type="subcellular location">
    <subcellularLocation>
        <location evidence="7">Cytoplasm</location>
    </subcellularLocation>
</comment>
<dbReference type="GO" id="GO:0055129">
    <property type="term" value="P:L-proline biosynthetic process"/>
    <property type="evidence" value="ECO:0007669"/>
    <property type="project" value="UniProtKB-UniRule"/>
</dbReference>
<dbReference type="EMBL" id="ACXX02000005">
    <property type="protein sequence ID" value="EGD48039.1"/>
    <property type="molecule type" value="Genomic_DNA"/>
</dbReference>
<comment type="catalytic activity">
    <reaction evidence="6 7">
        <text>L-glutamate 5-semialdehyde + phosphate + NADP(+) = L-glutamyl 5-phosphate + NADPH + H(+)</text>
        <dbReference type="Rhea" id="RHEA:19541"/>
        <dbReference type="ChEBI" id="CHEBI:15378"/>
        <dbReference type="ChEBI" id="CHEBI:43474"/>
        <dbReference type="ChEBI" id="CHEBI:57783"/>
        <dbReference type="ChEBI" id="CHEBI:58066"/>
        <dbReference type="ChEBI" id="CHEBI:58274"/>
        <dbReference type="ChEBI" id="CHEBI:58349"/>
        <dbReference type="EC" id="1.2.1.41"/>
    </reaction>
</comment>
<evidence type="ECO:0000256" key="5">
    <source>
        <dbReference type="ARBA" id="ARBA00023002"/>
    </source>
</evidence>
<dbReference type="SUPFAM" id="SSF53720">
    <property type="entry name" value="ALDH-like"/>
    <property type="match status" value="1"/>
</dbReference>
<evidence type="ECO:0000313" key="10">
    <source>
        <dbReference type="Proteomes" id="UP000003860"/>
    </source>
</evidence>
<feature type="domain" description="Aldehyde dehydrogenase" evidence="8">
    <location>
        <begin position="2"/>
        <end position="282"/>
    </location>
</feature>
<dbReference type="FunFam" id="3.40.309.10:FF:000006">
    <property type="entry name" value="Gamma-glutamyl phosphate reductase"/>
    <property type="match status" value="1"/>
</dbReference>
<dbReference type="HAMAP" id="MF_00412">
    <property type="entry name" value="ProA"/>
    <property type="match status" value="1"/>
</dbReference>
<dbReference type="CDD" id="cd07079">
    <property type="entry name" value="ALDH_F18-19_ProA-GPR"/>
    <property type="match status" value="1"/>
</dbReference>
<dbReference type="PIRSF" id="PIRSF000151">
    <property type="entry name" value="GPR"/>
    <property type="match status" value="1"/>
</dbReference>
<comment type="pathway">
    <text evidence="1 7">Amino-acid biosynthesis; L-proline biosynthesis; L-glutamate 5-semialdehyde from L-glutamate: step 2/2.</text>
</comment>
<dbReference type="InterPro" id="IPR016163">
    <property type="entry name" value="Ald_DH_C"/>
</dbReference>
<keyword evidence="2 7" id="KW-0028">Amino-acid biosynthesis</keyword>
<keyword evidence="4 7" id="KW-0521">NADP</keyword>
<dbReference type="UniPathway" id="UPA00098">
    <property type="reaction ID" value="UER00360"/>
</dbReference>
<evidence type="ECO:0000256" key="1">
    <source>
        <dbReference type="ARBA" id="ARBA00004985"/>
    </source>
</evidence>
<evidence type="ECO:0000256" key="3">
    <source>
        <dbReference type="ARBA" id="ARBA00022650"/>
    </source>
</evidence>
<reference evidence="9" key="1">
    <citation type="submission" date="2009-07" db="EMBL/GenBank/DDBJ databases">
        <authorList>
            <consortium name="US DOE Joint Genome Institute (JGI-PGF)"/>
            <person name="Lucas S."/>
            <person name="Copeland A."/>
            <person name="Lapidus A."/>
            <person name="Glavina del Rio T."/>
            <person name="Tice H."/>
            <person name="Bruce D."/>
            <person name="Goodwin L."/>
            <person name="Pitluck S."/>
            <person name="Larimer F."/>
            <person name="Land M.L."/>
            <person name="Mouttaki H."/>
            <person name="He Z."/>
            <person name="Zhou J."/>
            <person name="Hemme C.L."/>
        </authorList>
    </citation>
    <scope>NUCLEOTIDE SEQUENCE [LARGE SCALE GENOMIC DNA]</scope>
    <source>
        <strain evidence="9">DSM 2782</strain>
    </source>
</reference>
<comment type="function">
    <text evidence="7">Catalyzes the NADPH-dependent reduction of L-glutamate 5-phosphate into L-glutamate 5-semialdehyde and phosphate. The product spontaneously undergoes cyclization to form 1-pyrroline-5-carboxylate.</text>
</comment>
<dbReference type="Proteomes" id="UP000003860">
    <property type="component" value="Unassembled WGS sequence"/>
</dbReference>
<reference evidence="9" key="2">
    <citation type="submission" date="2011-01" db="EMBL/GenBank/DDBJ databases">
        <title>The Non-contiguous Finished genome of Clostridium papyrosolvens.</title>
        <authorList>
            <person name="Lucas S."/>
            <person name="Copeland A."/>
            <person name="Lapidus A."/>
            <person name="Cheng J.-F."/>
            <person name="Goodwin L."/>
            <person name="Pitluck S."/>
            <person name="Misra M."/>
            <person name="Chertkov O."/>
            <person name="Detter J.C."/>
            <person name="Han C."/>
            <person name="Tapia R."/>
            <person name="Land M."/>
            <person name="Hauser L."/>
            <person name="Kyrpides N."/>
            <person name="Ivanova N."/>
            <person name="Pagani I."/>
            <person name="Mouttaki H."/>
            <person name="He Z."/>
            <person name="Zhou J."/>
            <person name="Hemme C.L."/>
            <person name="Woyke T."/>
        </authorList>
    </citation>
    <scope>NUCLEOTIDE SEQUENCE [LARGE SCALE GENOMIC DNA]</scope>
    <source>
        <strain evidence="9">DSM 2782</strain>
    </source>
</reference>
<comment type="caution">
    <text evidence="9">The sequence shown here is derived from an EMBL/GenBank/DDBJ whole genome shotgun (WGS) entry which is preliminary data.</text>
</comment>
<name>F1TCC4_9FIRM</name>
<dbReference type="PROSITE" id="PS01223">
    <property type="entry name" value="PROA"/>
    <property type="match status" value="1"/>
</dbReference>
<evidence type="ECO:0000256" key="7">
    <source>
        <dbReference type="HAMAP-Rule" id="MF_00412"/>
    </source>
</evidence>
<evidence type="ECO:0000256" key="2">
    <source>
        <dbReference type="ARBA" id="ARBA00022605"/>
    </source>
</evidence>
<dbReference type="eggNOG" id="COG0014">
    <property type="taxonomic scope" value="Bacteria"/>
</dbReference>
<dbReference type="PANTHER" id="PTHR11063:SF8">
    <property type="entry name" value="DELTA-1-PYRROLINE-5-CARBOXYLATE SYNTHASE"/>
    <property type="match status" value="1"/>
</dbReference>
<dbReference type="InterPro" id="IPR016161">
    <property type="entry name" value="Ald_DH/histidinol_DH"/>
</dbReference>
<keyword evidence="7" id="KW-0963">Cytoplasm</keyword>
<dbReference type="InterPro" id="IPR012134">
    <property type="entry name" value="Glu-5-SA_DH"/>
</dbReference>
<dbReference type="AlphaFoldDB" id="F1TCC4"/>
<dbReference type="OrthoDB" id="9809970at2"/>
<evidence type="ECO:0000256" key="4">
    <source>
        <dbReference type="ARBA" id="ARBA00022857"/>
    </source>
</evidence>
<dbReference type="EC" id="1.2.1.41" evidence="7"/>
<dbReference type="NCBIfam" id="NF001221">
    <property type="entry name" value="PRK00197.1"/>
    <property type="match status" value="1"/>
</dbReference>